<dbReference type="AlphaFoldDB" id="A0A1Y2ESI3"/>
<evidence type="ECO:0008006" key="3">
    <source>
        <dbReference type="Google" id="ProtNLM"/>
    </source>
</evidence>
<evidence type="ECO:0000313" key="2">
    <source>
        <dbReference type="Proteomes" id="UP000193920"/>
    </source>
</evidence>
<accession>A0A1Y2ESI3</accession>
<dbReference type="PANTHER" id="PTHR12224">
    <property type="entry name" value="BETA-1,4-MANNOSYL-GLYCOPROTEIN BETA-1,4-N-ACETYLGLUCOSAMINYL-TRANSFERASE"/>
    <property type="match status" value="1"/>
</dbReference>
<name>A0A1Y2ESI3_9FUNG</name>
<dbReference type="GO" id="GO:0006044">
    <property type="term" value="P:N-acetylglucosamine metabolic process"/>
    <property type="evidence" value="ECO:0007669"/>
    <property type="project" value="TreeGrafter"/>
</dbReference>
<dbReference type="OrthoDB" id="6474464at2759"/>
<reference evidence="1 2" key="1">
    <citation type="submission" date="2016-08" db="EMBL/GenBank/DDBJ databases">
        <title>A Parts List for Fungal Cellulosomes Revealed by Comparative Genomics.</title>
        <authorList>
            <consortium name="DOE Joint Genome Institute"/>
            <person name="Haitjema C.H."/>
            <person name="Gilmore S.P."/>
            <person name="Henske J.K."/>
            <person name="Solomon K.V."/>
            <person name="De Groot R."/>
            <person name="Kuo A."/>
            <person name="Mondo S.J."/>
            <person name="Salamov A.A."/>
            <person name="Labutti K."/>
            <person name="Zhao Z."/>
            <person name="Chiniquy J."/>
            <person name="Barry K."/>
            <person name="Brewer H.M."/>
            <person name="Purvine S.O."/>
            <person name="Wright A.T."/>
            <person name="Boxma B."/>
            <person name="Van Alen T."/>
            <person name="Hackstein J.H."/>
            <person name="Baker S.E."/>
            <person name="Grigoriev I.V."/>
            <person name="O'Malley M.A."/>
        </authorList>
    </citation>
    <scope>NUCLEOTIDE SEQUENCE [LARGE SCALE GENOMIC DNA]</scope>
    <source>
        <strain evidence="1 2">G1</strain>
    </source>
</reference>
<evidence type="ECO:0000313" key="1">
    <source>
        <dbReference type="EMBL" id="ORY74487.1"/>
    </source>
</evidence>
<proteinExistence type="predicted"/>
<dbReference type="GO" id="GO:0003830">
    <property type="term" value="F:beta-1,4-mannosylglycoprotein 4-beta-N-acetylglucosaminyltransferase activity"/>
    <property type="evidence" value="ECO:0007669"/>
    <property type="project" value="InterPro"/>
</dbReference>
<dbReference type="STRING" id="1754190.A0A1Y2ESI3"/>
<protein>
    <recommendedName>
        <fullName evidence="3">Glycosyltransferase family 17 protein</fullName>
    </recommendedName>
</protein>
<comment type="caution">
    <text evidence="1">The sequence shown here is derived from an EMBL/GenBank/DDBJ whole genome shotgun (WGS) entry which is preliminary data.</text>
</comment>
<organism evidence="1 2">
    <name type="scientific">Neocallimastix californiae</name>
    <dbReference type="NCBI Taxonomy" id="1754190"/>
    <lineage>
        <taxon>Eukaryota</taxon>
        <taxon>Fungi</taxon>
        <taxon>Fungi incertae sedis</taxon>
        <taxon>Chytridiomycota</taxon>
        <taxon>Chytridiomycota incertae sedis</taxon>
        <taxon>Neocallimastigomycetes</taxon>
        <taxon>Neocallimastigales</taxon>
        <taxon>Neocallimastigaceae</taxon>
        <taxon>Neocallimastix</taxon>
    </lineage>
</organism>
<gene>
    <name evidence="1" type="ORF">LY90DRAFT_699330</name>
</gene>
<sequence length="599" mass="71075">MEDWDLYTPPCPNLQPVHYPESISNPKCEESSLQIPNYNNDDGRGLPHSLHLHSISEQLKNWENWVKMNNTTPSYGGKTSGELVDNIYYPFDYGYTGSDTSDINDEEYYKNVINSRMDEVPDPRRRRLFSFILFNTEFDLLDVYLSEYYEIFDYFVIYESNTTFSGMAKPLFFTRTLLETNRYDKYKDKLIPLPIVNTFDNNEGFPKENISRRLLIENGLRSVQARHGDIFIHGDLDEMPKSHILFRLKKCGGWEHLQAGIGGGPKSFKEENVKSYLVNNENNNKDYNDSNNEPIDVELTSDGRYKVDYDKEISVSFLSYHYEYSFNIVKDSSMGTLCHPNLAIFDARRSLGQFPERTNRKTEDIVKREHVDILSDPNFDPYKGYTYSENKNEKKNGKGFITENIRFNYVKDSDYERLRKDLFWNGGWHMSSFLPTIDIIYNKVSSYSHFTCFRYYIFESIKKKVIAYRIKKHAYIFGDFERYEDNYPMVPRSYNDGYPYNFNNKFWDELIKNNATSQDYKDQLNLLKYEVPTHVWKNPICYNYMLDRDFGIKKKLWWQIIPKVEWKTINFNHLNSEVIDKLIPANITEEFKNQMLNQN</sequence>
<dbReference type="EMBL" id="MCOG01000029">
    <property type="protein sequence ID" value="ORY74487.1"/>
    <property type="molecule type" value="Genomic_DNA"/>
</dbReference>
<keyword evidence="2" id="KW-1185">Reference proteome</keyword>
<dbReference type="InterPro" id="IPR006813">
    <property type="entry name" value="Glyco_trans_17"/>
</dbReference>
<dbReference type="Proteomes" id="UP000193920">
    <property type="component" value="Unassembled WGS sequence"/>
</dbReference>
<dbReference type="PANTHER" id="PTHR12224:SF0">
    <property type="entry name" value="BETA-1,4-MANNOSYL-GLYCOPROTEIN 4-BETA-N-ACETYLGLUCOSAMINYLTRANSFERASE"/>
    <property type="match status" value="1"/>
</dbReference>
<dbReference type="GO" id="GO:0016020">
    <property type="term" value="C:membrane"/>
    <property type="evidence" value="ECO:0007669"/>
    <property type="project" value="InterPro"/>
</dbReference>
<dbReference type="Pfam" id="PF04724">
    <property type="entry name" value="Glyco_transf_17"/>
    <property type="match status" value="1"/>
</dbReference>